<dbReference type="AlphaFoldDB" id="A0A6L7GKU9"/>
<gene>
    <name evidence="2" type="ORF">GIY30_02145</name>
</gene>
<evidence type="ECO:0000313" key="2">
    <source>
        <dbReference type="EMBL" id="MXP20172.1"/>
    </source>
</evidence>
<proteinExistence type="predicted"/>
<keyword evidence="3" id="KW-1185">Reference proteome</keyword>
<feature type="transmembrane region" description="Helical" evidence="1">
    <location>
        <begin position="7"/>
        <end position="30"/>
    </location>
</feature>
<sequence length="72" mass="8062">MAARGLLIVFQYVSAFLALLFAFAFVFALVTFGAVIWWQPLSFVLFGALAYGSRQLGKRFAVQPDLSTRRVE</sequence>
<keyword evidence="1" id="KW-0812">Transmembrane</keyword>
<protein>
    <submittedName>
        <fullName evidence="2">Uncharacterized protein</fullName>
    </submittedName>
</protein>
<keyword evidence="1" id="KW-1133">Transmembrane helix</keyword>
<dbReference type="RefSeq" id="WP_160900339.1">
    <property type="nucleotide sequence ID" value="NZ_CP102850.1"/>
</dbReference>
<keyword evidence="1" id="KW-0472">Membrane</keyword>
<accession>A0A6L7GKU9</accession>
<reference evidence="2 3" key="1">
    <citation type="submission" date="2019-11" db="EMBL/GenBank/DDBJ databases">
        <title>Gordonia sp. nov., a novel actinobacterium isolated from mangrove soil in Hainan.</title>
        <authorList>
            <person name="Huang X."/>
            <person name="Xie Y."/>
            <person name="Chu X."/>
            <person name="Xiao K."/>
        </authorList>
    </citation>
    <scope>NUCLEOTIDE SEQUENCE [LARGE SCALE GENOMIC DNA]</scope>
    <source>
        <strain evidence="2 3">HNM0687</strain>
    </source>
</reference>
<evidence type="ECO:0000313" key="3">
    <source>
        <dbReference type="Proteomes" id="UP000475545"/>
    </source>
</evidence>
<evidence type="ECO:0000256" key="1">
    <source>
        <dbReference type="SAM" id="Phobius"/>
    </source>
</evidence>
<dbReference type="Proteomes" id="UP000475545">
    <property type="component" value="Unassembled WGS sequence"/>
</dbReference>
<feature type="transmembrane region" description="Helical" evidence="1">
    <location>
        <begin position="36"/>
        <end position="53"/>
    </location>
</feature>
<comment type="caution">
    <text evidence="2">The sequence shown here is derived from an EMBL/GenBank/DDBJ whole genome shotgun (WGS) entry which is preliminary data.</text>
</comment>
<name>A0A6L7GKU9_9ACTN</name>
<dbReference type="EMBL" id="WMBR01000001">
    <property type="protein sequence ID" value="MXP20172.1"/>
    <property type="molecule type" value="Genomic_DNA"/>
</dbReference>
<organism evidence="2 3">
    <name type="scientific">Gordonia mangrovi</name>
    <dbReference type="NCBI Taxonomy" id="2665643"/>
    <lineage>
        <taxon>Bacteria</taxon>
        <taxon>Bacillati</taxon>
        <taxon>Actinomycetota</taxon>
        <taxon>Actinomycetes</taxon>
        <taxon>Mycobacteriales</taxon>
        <taxon>Gordoniaceae</taxon>
        <taxon>Gordonia</taxon>
    </lineage>
</organism>